<dbReference type="InterPro" id="IPR013096">
    <property type="entry name" value="Cupin_2"/>
</dbReference>
<name>A0AB37ASN5_9BURK</name>
<comment type="caution">
    <text evidence="2">The sequence shown here is derived from an EMBL/GenBank/DDBJ whole genome shotgun (WGS) entry which is preliminary data.</text>
</comment>
<dbReference type="EMBL" id="PVFR01000058">
    <property type="protein sequence ID" value="PRE45473.1"/>
    <property type="molecule type" value="Genomic_DNA"/>
</dbReference>
<sequence length="101" mass="11438">MIRSREFTAERPWGAQDIATMNGITVRLHWTDQPYRWHVNDGEEVFTVLDGTVDMHYREASEERIAVLHAGDVFYAGIGCEHVAHPRGEARILVVECEGSA</sequence>
<evidence type="ECO:0000313" key="2">
    <source>
        <dbReference type="EMBL" id="PRE45473.1"/>
    </source>
</evidence>
<dbReference type="InterPro" id="IPR011051">
    <property type="entry name" value="RmlC_Cupin_sf"/>
</dbReference>
<accession>A0AB37ASN5</accession>
<dbReference type="Proteomes" id="UP000237811">
    <property type="component" value="Unassembled WGS sequence"/>
</dbReference>
<dbReference type="SUPFAM" id="SSF51182">
    <property type="entry name" value="RmlC-like cupins"/>
    <property type="match status" value="1"/>
</dbReference>
<proteinExistence type="predicted"/>
<evidence type="ECO:0000259" key="1">
    <source>
        <dbReference type="Pfam" id="PF07883"/>
    </source>
</evidence>
<reference evidence="2 3" key="1">
    <citation type="submission" date="2018-03" db="EMBL/GenBank/DDBJ databases">
        <authorList>
            <person name="Nguyen K."/>
            <person name="Fouts D."/>
            <person name="Sutton G."/>
        </authorList>
    </citation>
    <scope>NUCLEOTIDE SEQUENCE [LARGE SCALE GENOMIC DNA]</scope>
    <source>
        <strain evidence="2 3">AU14328</strain>
    </source>
</reference>
<evidence type="ECO:0000313" key="3">
    <source>
        <dbReference type="Proteomes" id="UP000237811"/>
    </source>
</evidence>
<dbReference type="RefSeq" id="WP_105777604.1">
    <property type="nucleotide sequence ID" value="NZ_PVFQ01000024.1"/>
</dbReference>
<organism evidence="2 3">
    <name type="scientific">Burkholderia multivorans</name>
    <dbReference type="NCBI Taxonomy" id="87883"/>
    <lineage>
        <taxon>Bacteria</taxon>
        <taxon>Pseudomonadati</taxon>
        <taxon>Pseudomonadota</taxon>
        <taxon>Betaproteobacteria</taxon>
        <taxon>Burkholderiales</taxon>
        <taxon>Burkholderiaceae</taxon>
        <taxon>Burkholderia</taxon>
        <taxon>Burkholderia cepacia complex</taxon>
    </lineage>
</organism>
<feature type="domain" description="Cupin type-2" evidence="1">
    <location>
        <begin position="37"/>
        <end position="95"/>
    </location>
</feature>
<protein>
    <submittedName>
        <fullName evidence="2">Cupin</fullName>
    </submittedName>
</protein>
<gene>
    <name evidence="2" type="ORF">C6P99_19460</name>
</gene>
<dbReference type="InterPro" id="IPR014710">
    <property type="entry name" value="RmlC-like_jellyroll"/>
</dbReference>
<dbReference type="AlphaFoldDB" id="A0AB37ASN5"/>
<dbReference type="Pfam" id="PF07883">
    <property type="entry name" value="Cupin_2"/>
    <property type="match status" value="1"/>
</dbReference>
<dbReference type="Gene3D" id="2.60.120.10">
    <property type="entry name" value="Jelly Rolls"/>
    <property type="match status" value="1"/>
</dbReference>